<dbReference type="InterPro" id="IPR002372">
    <property type="entry name" value="PQQ_rpt_dom"/>
</dbReference>
<evidence type="ECO:0000313" key="4">
    <source>
        <dbReference type="Proteomes" id="UP000035009"/>
    </source>
</evidence>
<dbReference type="Proteomes" id="UP000035009">
    <property type="component" value="Unassembled WGS sequence"/>
</dbReference>
<gene>
    <name evidence="3" type="ORF">GM1_013_00320</name>
</gene>
<accession>M3VF89</accession>
<dbReference type="EMBL" id="BAOP01000013">
    <property type="protein sequence ID" value="GAC79899.1"/>
    <property type="molecule type" value="Genomic_DNA"/>
</dbReference>
<keyword evidence="4" id="KW-1185">Reference proteome</keyword>
<reference evidence="3 4" key="1">
    <citation type="submission" date="2013-02" db="EMBL/GenBank/DDBJ databases">
        <title>Whole genome shotgun sequence of Gordonia malaquae NBRC 108250.</title>
        <authorList>
            <person name="Yoshida I."/>
            <person name="Hosoyama A."/>
            <person name="Tsuchikane K."/>
            <person name="Ando Y."/>
            <person name="Baba S."/>
            <person name="Ohji S."/>
            <person name="Hamada M."/>
            <person name="Tamura T."/>
            <person name="Yamazoe A."/>
            <person name="Yamazaki S."/>
            <person name="Fujita N."/>
        </authorList>
    </citation>
    <scope>NUCLEOTIDE SEQUENCE [LARGE SCALE GENOMIC DNA]</scope>
    <source>
        <strain evidence="3 4">NBRC 108250</strain>
    </source>
</reference>
<comment type="caution">
    <text evidence="3">The sequence shown here is derived from an EMBL/GenBank/DDBJ whole genome shotgun (WGS) entry which is preliminary data.</text>
</comment>
<keyword evidence="1" id="KW-0472">Membrane</keyword>
<dbReference type="Gene3D" id="2.130.10.10">
    <property type="entry name" value="YVTN repeat-like/Quinoprotein amine dehydrogenase"/>
    <property type="match status" value="1"/>
</dbReference>
<sequence length="431" mass="45032">MSIRSTLARLPFGMGTVAAVGAVALVATAGVVLMPGDSVSSDDAAHGVLEEYTSAPTEQWTLDDTSLPGLTGDGDVTIADVHRGDWLVSYTAGIRRQYVLVDANTGSLRWDAPVNAGFGACAFNTAGQVGCAVRTRTDGPDNGFYLVSDSGSLERQTNESDTSALVGLATDFVHVNSTRYQVSRRTIDGEVRWSRTFASAATPSYTDGVLVVQNTDGSAQVLDPLTGDDVLACRTCTVQTYPTGVLVSHDPLGRASVDFHPVVNGVVDADSVHTARSQSLVSGPSTLPVLGAAGDQSMETHGRYQVVDPATGDALWQVNDKELSKVHTRPCGPLVTVARKDRSRVFLSLAEGTVIGELPPPAFGDPSADIDKLACVGASDDIAVFTDGNQLTAYRPSTGSVAWTYPIGGAAYDIDGRIALQQGSTLTVLAP</sequence>
<evidence type="ECO:0000259" key="2">
    <source>
        <dbReference type="Pfam" id="PF13360"/>
    </source>
</evidence>
<dbReference type="Pfam" id="PF13360">
    <property type="entry name" value="PQQ_2"/>
    <property type="match status" value="1"/>
</dbReference>
<proteinExistence type="predicted"/>
<dbReference type="SUPFAM" id="SSF50998">
    <property type="entry name" value="Quinoprotein alcohol dehydrogenase-like"/>
    <property type="match status" value="1"/>
</dbReference>
<evidence type="ECO:0000256" key="1">
    <source>
        <dbReference type="SAM" id="Phobius"/>
    </source>
</evidence>
<dbReference type="InterPro" id="IPR015943">
    <property type="entry name" value="WD40/YVTN_repeat-like_dom_sf"/>
</dbReference>
<feature type="transmembrane region" description="Helical" evidence="1">
    <location>
        <begin position="12"/>
        <end position="34"/>
    </location>
</feature>
<dbReference type="InterPro" id="IPR011047">
    <property type="entry name" value="Quinoprotein_ADH-like_sf"/>
</dbReference>
<keyword evidence="1" id="KW-0812">Transmembrane</keyword>
<name>M3VF89_GORML</name>
<dbReference type="STRING" id="410332.SAMN04488550_0813"/>
<organism evidence="3 4">
    <name type="scientific">Gordonia malaquae NBRC 108250</name>
    <dbReference type="NCBI Taxonomy" id="1223542"/>
    <lineage>
        <taxon>Bacteria</taxon>
        <taxon>Bacillati</taxon>
        <taxon>Actinomycetota</taxon>
        <taxon>Actinomycetes</taxon>
        <taxon>Mycobacteriales</taxon>
        <taxon>Gordoniaceae</taxon>
        <taxon>Gordonia</taxon>
    </lineage>
</organism>
<dbReference type="eggNOG" id="ENOG5033PSY">
    <property type="taxonomic scope" value="Bacteria"/>
</dbReference>
<dbReference type="OrthoDB" id="4364694at2"/>
<feature type="domain" description="Pyrrolo-quinoline quinone repeat" evidence="2">
    <location>
        <begin position="305"/>
        <end position="411"/>
    </location>
</feature>
<keyword evidence="1" id="KW-1133">Transmembrane helix</keyword>
<dbReference type="RefSeq" id="WP_008378539.1">
    <property type="nucleotide sequence ID" value="NZ_BAOP01000013.1"/>
</dbReference>
<evidence type="ECO:0000313" key="3">
    <source>
        <dbReference type="EMBL" id="GAC79899.1"/>
    </source>
</evidence>
<protein>
    <recommendedName>
        <fullName evidence="2">Pyrrolo-quinoline quinone repeat domain-containing protein</fullName>
    </recommendedName>
</protein>
<dbReference type="AlphaFoldDB" id="M3VF89"/>